<gene>
    <name evidence="1" type="ORF">HNAJ_LOCUS12567</name>
</gene>
<reference evidence="1 2" key="2">
    <citation type="submission" date="2018-11" db="EMBL/GenBank/DDBJ databases">
        <authorList>
            <consortium name="Pathogen Informatics"/>
        </authorList>
    </citation>
    <scope>NUCLEOTIDE SEQUENCE [LARGE SCALE GENOMIC DNA]</scope>
</reference>
<dbReference type="OrthoDB" id="6258956at2759"/>
<dbReference type="Proteomes" id="UP000278807">
    <property type="component" value="Unassembled WGS sequence"/>
</dbReference>
<name>A0A0R3TXJ4_RODNA</name>
<reference evidence="3" key="1">
    <citation type="submission" date="2017-02" db="UniProtKB">
        <authorList>
            <consortium name="WormBaseParasite"/>
        </authorList>
    </citation>
    <scope>IDENTIFICATION</scope>
</reference>
<organism evidence="3">
    <name type="scientific">Rodentolepis nana</name>
    <name type="common">Dwarf tapeworm</name>
    <name type="synonym">Hymenolepis nana</name>
    <dbReference type="NCBI Taxonomy" id="102285"/>
    <lineage>
        <taxon>Eukaryota</taxon>
        <taxon>Metazoa</taxon>
        <taxon>Spiralia</taxon>
        <taxon>Lophotrochozoa</taxon>
        <taxon>Platyhelminthes</taxon>
        <taxon>Cestoda</taxon>
        <taxon>Eucestoda</taxon>
        <taxon>Cyclophyllidea</taxon>
        <taxon>Hymenolepididae</taxon>
        <taxon>Rodentolepis</taxon>
    </lineage>
</organism>
<dbReference type="AlphaFoldDB" id="A0A0R3TXJ4"/>
<evidence type="ECO:0000313" key="1">
    <source>
        <dbReference type="EMBL" id="VDO13456.1"/>
    </source>
</evidence>
<dbReference type="WBParaSite" id="HNAJ_0001258901-mRNA-1">
    <property type="protein sequence ID" value="HNAJ_0001258901-mRNA-1"/>
    <property type="gene ID" value="HNAJ_0001258901"/>
</dbReference>
<accession>A0A0R3TXJ4</accession>
<protein>
    <submittedName>
        <fullName evidence="3">RING-type domain-containing protein</fullName>
    </submittedName>
</protein>
<sequence length="134" mass="14902">MAKEEATLRCAHCHAACETPQVVPCGDIVCSQHFPSITREQLCSICKNNFDSEQALPICLLKDLEESLQPGSEVSSDTKNIWFGMGAKRGRERYSSPPCDGWLFCGHEVCYLNHQKSMGLKRGRQETLAKPNGD</sequence>
<evidence type="ECO:0000313" key="2">
    <source>
        <dbReference type="Proteomes" id="UP000278807"/>
    </source>
</evidence>
<evidence type="ECO:0000313" key="3">
    <source>
        <dbReference type="WBParaSite" id="HNAJ_0001258901-mRNA-1"/>
    </source>
</evidence>
<proteinExistence type="predicted"/>
<keyword evidence="2" id="KW-1185">Reference proteome</keyword>
<dbReference type="EMBL" id="UZAE01014443">
    <property type="protein sequence ID" value="VDO13456.1"/>
    <property type="molecule type" value="Genomic_DNA"/>
</dbReference>